<keyword evidence="3" id="KW-1185">Reference proteome</keyword>
<name>A0A8J5RQ71_ZIZPA</name>
<protein>
    <submittedName>
        <fullName evidence="2">Uncharacterized protein</fullName>
    </submittedName>
</protein>
<sequence length="231" mass="25917">MSLSSVRVPGIVTPIDTPTPSTSTASRSFKNWSAKCGHVTIGTPWAMASSIEFQPYVVRDEAADGAVREDGELRRPAAHHQATRRPLRADRQRSSARDDADARAALCKEAREVDQRYAVALRRDGDDDEVPRRRLRYGHGRHGGYDALDVAVAGWGLEVVRRVAELQRGVELIGLGAVTPEVLRGRWRCAISEARFNIMRWSSCIRYSARKFAMEMLMRNLSKDSQCDDHR</sequence>
<proteinExistence type="predicted"/>
<reference evidence="2" key="1">
    <citation type="journal article" date="2021" name="bioRxiv">
        <title>Whole Genome Assembly and Annotation of Northern Wild Rice, Zizania palustris L., Supports a Whole Genome Duplication in the Zizania Genus.</title>
        <authorList>
            <person name="Haas M."/>
            <person name="Kono T."/>
            <person name="Macchietto M."/>
            <person name="Millas R."/>
            <person name="McGilp L."/>
            <person name="Shao M."/>
            <person name="Duquette J."/>
            <person name="Hirsch C.N."/>
            <person name="Kimball J."/>
        </authorList>
    </citation>
    <scope>NUCLEOTIDE SEQUENCE</scope>
    <source>
        <tissue evidence="2">Fresh leaf tissue</tissue>
    </source>
</reference>
<dbReference type="EMBL" id="JAAALK010000287">
    <property type="protein sequence ID" value="KAG8058451.1"/>
    <property type="molecule type" value="Genomic_DNA"/>
</dbReference>
<feature type="region of interest" description="Disordered" evidence="1">
    <location>
        <begin position="67"/>
        <end position="101"/>
    </location>
</feature>
<evidence type="ECO:0000313" key="3">
    <source>
        <dbReference type="Proteomes" id="UP000729402"/>
    </source>
</evidence>
<feature type="compositionally biased region" description="Basic and acidic residues" evidence="1">
    <location>
        <begin position="87"/>
        <end position="101"/>
    </location>
</feature>
<dbReference type="AlphaFoldDB" id="A0A8J5RQ71"/>
<reference evidence="2" key="2">
    <citation type="submission" date="2021-02" db="EMBL/GenBank/DDBJ databases">
        <authorList>
            <person name="Kimball J.A."/>
            <person name="Haas M.W."/>
            <person name="Macchietto M."/>
            <person name="Kono T."/>
            <person name="Duquette J."/>
            <person name="Shao M."/>
        </authorList>
    </citation>
    <scope>NUCLEOTIDE SEQUENCE</scope>
    <source>
        <tissue evidence="2">Fresh leaf tissue</tissue>
    </source>
</reference>
<dbReference type="Proteomes" id="UP000729402">
    <property type="component" value="Unassembled WGS sequence"/>
</dbReference>
<organism evidence="2 3">
    <name type="scientific">Zizania palustris</name>
    <name type="common">Northern wild rice</name>
    <dbReference type="NCBI Taxonomy" id="103762"/>
    <lineage>
        <taxon>Eukaryota</taxon>
        <taxon>Viridiplantae</taxon>
        <taxon>Streptophyta</taxon>
        <taxon>Embryophyta</taxon>
        <taxon>Tracheophyta</taxon>
        <taxon>Spermatophyta</taxon>
        <taxon>Magnoliopsida</taxon>
        <taxon>Liliopsida</taxon>
        <taxon>Poales</taxon>
        <taxon>Poaceae</taxon>
        <taxon>BOP clade</taxon>
        <taxon>Oryzoideae</taxon>
        <taxon>Oryzeae</taxon>
        <taxon>Zizaniinae</taxon>
        <taxon>Zizania</taxon>
    </lineage>
</organism>
<feature type="compositionally biased region" description="Low complexity" evidence="1">
    <location>
        <begin position="13"/>
        <end position="26"/>
    </location>
</feature>
<accession>A0A8J5RQ71</accession>
<feature type="compositionally biased region" description="Basic residues" evidence="1">
    <location>
        <begin position="76"/>
        <end position="86"/>
    </location>
</feature>
<feature type="region of interest" description="Disordered" evidence="1">
    <location>
        <begin position="1"/>
        <end position="27"/>
    </location>
</feature>
<comment type="caution">
    <text evidence="2">The sequence shown here is derived from an EMBL/GenBank/DDBJ whole genome shotgun (WGS) entry which is preliminary data.</text>
</comment>
<evidence type="ECO:0000313" key="2">
    <source>
        <dbReference type="EMBL" id="KAG8058451.1"/>
    </source>
</evidence>
<evidence type="ECO:0000256" key="1">
    <source>
        <dbReference type="SAM" id="MobiDB-lite"/>
    </source>
</evidence>
<gene>
    <name evidence="2" type="ORF">GUJ93_ZPchr0002g25317</name>
</gene>